<dbReference type="InterPro" id="IPR002938">
    <property type="entry name" value="FAD-bd"/>
</dbReference>
<keyword evidence="2 4" id="KW-0503">Monooxygenase</keyword>
<dbReference type="Gene3D" id="3.50.50.60">
    <property type="entry name" value="FAD/NAD(P)-binding domain"/>
    <property type="match status" value="1"/>
</dbReference>
<dbReference type="Proteomes" id="UP000657385">
    <property type="component" value="Unassembled WGS sequence"/>
</dbReference>
<dbReference type="PANTHER" id="PTHR13789:SF309">
    <property type="entry name" value="PUTATIVE (AFU_ORTHOLOGUE AFUA_6G14510)-RELATED"/>
    <property type="match status" value="1"/>
</dbReference>
<evidence type="ECO:0000256" key="2">
    <source>
        <dbReference type="ARBA" id="ARBA00023033"/>
    </source>
</evidence>
<dbReference type="SUPFAM" id="SSF51905">
    <property type="entry name" value="FAD/NAD(P)-binding domain"/>
    <property type="match status" value="1"/>
</dbReference>
<evidence type="ECO:0000313" key="5">
    <source>
        <dbReference type="Proteomes" id="UP000657385"/>
    </source>
</evidence>
<comment type="caution">
    <text evidence="4">The sequence shown here is derived from an EMBL/GenBank/DDBJ whole genome shotgun (WGS) entry which is preliminary data.</text>
</comment>
<gene>
    <name evidence="4" type="ORF">I2501_31100</name>
</gene>
<dbReference type="InterPro" id="IPR036188">
    <property type="entry name" value="FAD/NAD-bd_sf"/>
</dbReference>
<dbReference type="PANTHER" id="PTHR13789">
    <property type="entry name" value="MONOOXYGENASE"/>
    <property type="match status" value="1"/>
</dbReference>
<protein>
    <submittedName>
        <fullName evidence="4">FAD-dependent monooxygenase</fullName>
    </submittedName>
</protein>
<organism evidence="4 5">
    <name type="scientific">Streptacidiphilus fuscans</name>
    <dbReference type="NCBI Taxonomy" id="2789292"/>
    <lineage>
        <taxon>Bacteria</taxon>
        <taxon>Bacillati</taxon>
        <taxon>Actinomycetota</taxon>
        <taxon>Actinomycetes</taxon>
        <taxon>Kitasatosporales</taxon>
        <taxon>Streptomycetaceae</taxon>
        <taxon>Streptacidiphilus</taxon>
    </lineage>
</organism>
<dbReference type="GO" id="GO:0004497">
    <property type="term" value="F:monooxygenase activity"/>
    <property type="evidence" value="ECO:0007669"/>
    <property type="project" value="UniProtKB-KW"/>
</dbReference>
<dbReference type="AlphaFoldDB" id="A0A931B7D8"/>
<dbReference type="RefSeq" id="WP_196197634.1">
    <property type="nucleotide sequence ID" value="NZ_JADPRT010000016.1"/>
</dbReference>
<reference evidence="4" key="1">
    <citation type="submission" date="2020-11" db="EMBL/GenBank/DDBJ databases">
        <title>Isolation and identification of active actinomycetes.</title>
        <authorList>
            <person name="Yu B."/>
        </authorList>
    </citation>
    <scope>NUCLEOTIDE SEQUENCE</scope>
    <source>
        <strain evidence="4">NEAU-YB345</strain>
    </source>
</reference>
<keyword evidence="5" id="KW-1185">Reference proteome</keyword>
<feature type="domain" description="FAD-binding" evidence="3">
    <location>
        <begin position="21"/>
        <end position="183"/>
    </location>
</feature>
<evidence type="ECO:0000259" key="3">
    <source>
        <dbReference type="Pfam" id="PF01494"/>
    </source>
</evidence>
<dbReference type="InterPro" id="IPR050493">
    <property type="entry name" value="FAD-dep_Monooxygenase_BioMet"/>
</dbReference>
<sequence length="410" mass="43734">MDKTTTTQLQAGTASQRVRTALVIGGGIAGPVVATALQRVGIRATVCEAYAGTADGIGGGMGFAPNGLEALDAVGIGDAVRAVSTPMEGMVIESWNGKHLGEFGNLPGVPAQRFVQRSDLYRVLNDAAEAAGVTTLTGRRLVDAVDDGTQVTARFEDGSTATADLLIGADGIHSTVRRLIDPSAPDAEYAGTHSFGGWVEDSGLPDTGGKMYMSFGKRAFLGWQVFEDGRCLWFVNLPSTTPVTVAEQRAKGAEFWLRTMVELFREDANPAVRLLERTDPGELMFAGSMEFMPSVPTWSRGRMVLVGDAVHAPSSSSGQGASLAIESAVQLARCLRDLPVDQALATYEQLRRPRVERIMKATARTNARKAAGPVGRVVRDALLPLMFKLMKPEKSAWQYVHPIDFAAPVA</sequence>
<dbReference type="GO" id="GO:0071949">
    <property type="term" value="F:FAD binding"/>
    <property type="evidence" value="ECO:0007669"/>
    <property type="project" value="InterPro"/>
</dbReference>
<dbReference type="EMBL" id="JADPRT010000016">
    <property type="protein sequence ID" value="MBF9072479.1"/>
    <property type="molecule type" value="Genomic_DNA"/>
</dbReference>
<accession>A0A931B7D8</accession>
<proteinExistence type="predicted"/>
<evidence type="ECO:0000256" key="1">
    <source>
        <dbReference type="ARBA" id="ARBA00023002"/>
    </source>
</evidence>
<dbReference type="Pfam" id="PF01494">
    <property type="entry name" value="FAD_binding_3"/>
    <property type="match status" value="2"/>
</dbReference>
<feature type="domain" description="FAD-binding" evidence="3">
    <location>
        <begin position="297"/>
        <end position="361"/>
    </location>
</feature>
<name>A0A931B7D8_9ACTN</name>
<keyword evidence="1" id="KW-0560">Oxidoreductase</keyword>
<evidence type="ECO:0000313" key="4">
    <source>
        <dbReference type="EMBL" id="MBF9072479.1"/>
    </source>
</evidence>
<dbReference type="PRINTS" id="PR00420">
    <property type="entry name" value="RNGMNOXGNASE"/>
</dbReference>